<dbReference type="AlphaFoldDB" id="A0A9D2EI87"/>
<dbReference type="PANTHER" id="PTHR42796:SF4">
    <property type="entry name" value="FUMARYLACETOACETATE HYDROLASE DOMAIN-CONTAINING PROTEIN 2A"/>
    <property type="match status" value="1"/>
</dbReference>
<organism evidence="4 5">
    <name type="scientific">Candidatus Ruania gallistercoris</name>
    <dbReference type="NCBI Taxonomy" id="2838746"/>
    <lineage>
        <taxon>Bacteria</taxon>
        <taxon>Bacillati</taxon>
        <taxon>Actinomycetota</taxon>
        <taxon>Actinomycetes</taxon>
        <taxon>Micrococcales</taxon>
        <taxon>Ruaniaceae</taxon>
        <taxon>Ruania</taxon>
    </lineage>
</organism>
<evidence type="ECO:0000313" key="4">
    <source>
        <dbReference type="EMBL" id="HIZ37697.1"/>
    </source>
</evidence>
<sequence>MKFVSVAVDGRRRSGVLAPDGAVALADPGLGAAFGAGASIEKWMAAGREALAGAGERVPADQVRLGAPVAPGKIVCVGANYAEHVRESGAPMPTEPILFLKTPDTVVGPTEEILVPRGSTHTDWEVELGVVIGRTAAYLADDAPVLDHVAGYVLANDVSERHFQLERGGTWDKGKNCPTFCPLGPYLVTSDEVPDVQDLRLGLDVNDTSYQDASTADMIFDVAFALRYISQYMTLYPGDVVLTGTPVGVGMGQSPPRYLSAGDTVRAWGEGLGEQRNPVAQA</sequence>
<evidence type="ECO:0000259" key="3">
    <source>
        <dbReference type="Pfam" id="PF01557"/>
    </source>
</evidence>
<evidence type="ECO:0000256" key="2">
    <source>
        <dbReference type="ARBA" id="ARBA00022723"/>
    </source>
</evidence>
<reference evidence="4" key="2">
    <citation type="submission" date="2021-04" db="EMBL/GenBank/DDBJ databases">
        <authorList>
            <person name="Gilroy R."/>
        </authorList>
    </citation>
    <scope>NUCLEOTIDE SEQUENCE</scope>
    <source>
        <strain evidence="4">ChiGjej4B4-7305</strain>
    </source>
</reference>
<comment type="similarity">
    <text evidence="1">Belongs to the FAH family.</text>
</comment>
<name>A0A9D2EI87_9MICO</name>
<dbReference type="EMBL" id="DXBY01000312">
    <property type="protein sequence ID" value="HIZ37697.1"/>
    <property type="molecule type" value="Genomic_DNA"/>
</dbReference>
<accession>A0A9D2EI87</accession>
<comment type="caution">
    <text evidence="4">The sequence shown here is derived from an EMBL/GenBank/DDBJ whole genome shotgun (WGS) entry which is preliminary data.</text>
</comment>
<reference evidence="4" key="1">
    <citation type="journal article" date="2021" name="PeerJ">
        <title>Extensive microbial diversity within the chicken gut microbiome revealed by metagenomics and culture.</title>
        <authorList>
            <person name="Gilroy R."/>
            <person name="Ravi A."/>
            <person name="Getino M."/>
            <person name="Pursley I."/>
            <person name="Horton D.L."/>
            <person name="Alikhan N.F."/>
            <person name="Baker D."/>
            <person name="Gharbi K."/>
            <person name="Hall N."/>
            <person name="Watson M."/>
            <person name="Adriaenssens E.M."/>
            <person name="Foster-Nyarko E."/>
            <person name="Jarju S."/>
            <person name="Secka A."/>
            <person name="Antonio M."/>
            <person name="Oren A."/>
            <person name="Chaudhuri R.R."/>
            <person name="La Ragione R."/>
            <person name="Hildebrand F."/>
            <person name="Pallen M.J."/>
        </authorList>
    </citation>
    <scope>NUCLEOTIDE SEQUENCE</scope>
    <source>
        <strain evidence="4">ChiGjej4B4-7305</strain>
    </source>
</reference>
<dbReference type="InterPro" id="IPR011234">
    <property type="entry name" value="Fumarylacetoacetase-like_C"/>
</dbReference>
<keyword evidence="4" id="KW-0378">Hydrolase</keyword>
<dbReference type="GO" id="GO:0016787">
    <property type="term" value="F:hydrolase activity"/>
    <property type="evidence" value="ECO:0007669"/>
    <property type="project" value="UniProtKB-KW"/>
</dbReference>
<feature type="domain" description="Fumarylacetoacetase-like C-terminal" evidence="3">
    <location>
        <begin position="73"/>
        <end position="279"/>
    </location>
</feature>
<dbReference type="InterPro" id="IPR051121">
    <property type="entry name" value="FAH"/>
</dbReference>
<dbReference type="InterPro" id="IPR036663">
    <property type="entry name" value="Fumarylacetoacetase_C_sf"/>
</dbReference>
<gene>
    <name evidence="4" type="ORF">H9815_18120</name>
</gene>
<evidence type="ECO:0000256" key="1">
    <source>
        <dbReference type="ARBA" id="ARBA00010211"/>
    </source>
</evidence>
<keyword evidence="2" id="KW-0479">Metal-binding</keyword>
<dbReference type="GO" id="GO:0016853">
    <property type="term" value="F:isomerase activity"/>
    <property type="evidence" value="ECO:0007669"/>
    <property type="project" value="UniProtKB-ARBA"/>
</dbReference>
<protein>
    <submittedName>
        <fullName evidence="4">Fumarylacetoacetate hydrolase family protein</fullName>
    </submittedName>
</protein>
<proteinExistence type="inferred from homology"/>
<dbReference type="FunFam" id="3.90.850.10:FF:000002">
    <property type="entry name" value="2-hydroxyhepta-2,4-diene-1,7-dioate isomerase"/>
    <property type="match status" value="1"/>
</dbReference>
<dbReference type="GO" id="GO:0019752">
    <property type="term" value="P:carboxylic acid metabolic process"/>
    <property type="evidence" value="ECO:0007669"/>
    <property type="project" value="UniProtKB-ARBA"/>
</dbReference>
<dbReference type="GO" id="GO:0046872">
    <property type="term" value="F:metal ion binding"/>
    <property type="evidence" value="ECO:0007669"/>
    <property type="project" value="UniProtKB-KW"/>
</dbReference>
<dbReference type="SUPFAM" id="SSF56529">
    <property type="entry name" value="FAH"/>
    <property type="match status" value="1"/>
</dbReference>
<dbReference type="Proteomes" id="UP000824037">
    <property type="component" value="Unassembled WGS sequence"/>
</dbReference>
<dbReference type="Gene3D" id="3.90.850.10">
    <property type="entry name" value="Fumarylacetoacetase-like, C-terminal domain"/>
    <property type="match status" value="1"/>
</dbReference>
<evidence type="ECO:0000313" key="5">
    <source>
        <dbReference type="Proteomes" id="UP000824037"/>
    </source>
</evidence>
<dbReference type="Pfam" id="PF01557">
    <property type="entry name" value="FAA_hydrolase"/>
    <property type="match status" value="1"/>
</dbReference>
<dbReference type="PANTHER" id="PTHR42796">
    <property type="entry name" value="FUMARYLACETOACETATE HYDROLASE DOMAIN-CONTAINING PROTEIN 2A-RELATED"/>
    <property type="match status" value="1"/>
</dbReference>